<proteinExistence type="inferred from homology"/>
<evidence type="ECO:0000313" key="7">
    <source>
        <dbReference type="Proteomes" id="UP000801428"/>
    </source>
</evidence>
<dbReference type="Pfam" id="PF02737">
    <property type="entry name" value="3HCDH_N"/>
    <property type="match status" value="1"/>
</dbReference>
<name>A0A9P4T6A9_CURKU</name>
<dbReference type="EMBL" id="SWKU01000035">
    <property type="protein sequence ID" value="KAF2995069.1"/>
    <property type="molecule type" value="Genomic_DNA"/>
</dbReference>
<evidence type="ECO:0000256" key="2">
    <source>
        <dbReference type="ARBA" id="ARBA00023002"/>
    </source>
</evidence>
<evidence type="ECO:0000256" key="1">
    <source>
        <dbReference type="ARBA" id="ARBA00009463"/>
    </source>
</evidence>
<dbReference type="InterPro" id="IPR036291">
    <property type="entry name" value="NAD(P)-bd_dom_sf"/>
</dbReference>
<keyword evidence="7" id="KW-1185">Reference proteome</keyword>
<organism evidence="6 7">
    <name type="scientific">Curvularia kusanoi</name>
    <name type="common">Cochliobolus kusanoi</name>
    <dbReference type="NCBI Taxonomy" id="90978"/>
    <lineage>
        <taxon>Eukaryota</taxon>
        <taxon>Fungi</taxon>
        <taxon>Dikarya</taxon>
        <taxon>Ascomycota</taxon>
        <taxon>Pezizomycotina</taxon>
        <taxon>Dothideomycetes</taxon>
        <taxon>Pleosporomycetidae</taxon>
        <taxon>Pleosporales</taxon>
        <taxon>Pleosporineae</taxon>
        <taxon>Pleosporaceae</taxon>
        <taxon>Curvularia</taxon>
    </lineage>
</organism>
<sequence>MSYQPPSDYASRPVTILGAGVLGRRIACTWAAAGYVVHVRDPSQEQRDQCLQYVTENIHIYQGMTNSARVGDVKVFEDVESAVSRAWLVIEAIPERLDLKISTFMLLEQSAPQDALLASNSSSYKSSEIVVQLSESAKERAFNMHYYMPPANMIVELMTDQATAPEVFTFLSARLKETAASPYVARKESTGFIFNRLWAAVKREILMIISEGVSSPDEIDRLWTQAFIDTKVAPCQAMDQVGLDTVAFIEGHYATERGLPSSHIDYLRKEYLNKGKLGDKSTSGGLYPV</sequence>
<dbReference type="AlphaFoldDB" id="A0A9P4T6A9"/>
<dbReference type="Gene3D" id="3.40.50.720">
    <property type="entry name" value="NAD(P)-binding Rossmann-like Domain"/>
    <property type="match status" value="1"/>
</dbReference>
<dbReference type="PANTHER" id="PTHR48075">
    <property type="entry name" value="3-HYDROXYACYL-COA DEHYDROGENASE FAMILY PROTEIN"/>
    <property type="match status" value="1"/>
</dbReference>
<dbReference type="InterPro" id="IPR013328">
    <property type="entry name" value="6PGD_dom2"/>
</dbReference>
<dbReference type="PIRSF" id="PIRSF000105">
    <property type="entry name" value="HCDH"/>
    <property type="match status" value="1"/>
</dbReference>
<dbReference type="InterPro" id="IPR006108">
    <property type="entry name" value="3HC_DH_C"/>
</dbReference>
<dbReference type="OrthoDB" id="5958943at2759"/>
<feature type="domain" description="3-hydroxyacyl-CoA dehydrogenase NAD binding" evidence="5">
    <location>
        <begin position="14"/>
        <end position="182"/>
    </location>
</feature>
<evidence type="ECO:0000259" key="4">
    <source>
        <dbReference type="Pfam" id="PF00725"/>
    </source>
</evidence>
<comment type="similarity">
    <text evidence="1">Belongs to the 3-hydroxyacyl-CoA dehydrogenase family.</text>
</comment>
<dbReference type="GO" id="GO:0070403">
    <property type="term" value="F:NAD+ binding"/>
    <property type="evidence" value="ECO:0007669"/>
    <property type="project" value="InterPro"/>
</dbReference>
<comment type="caution">
    <text evidence="6">The sequence shown here is derived from an EMBL/GenBank/DDBJ whole genome shotgun (WGS) entry which is preliminary data.</text>
</comment>
<dbReference type="PANTHER" id="PTHR48075:SF10">
    <property type="entry name" value="DEHYDROGENASE, PUTATIVE (AFU_ORTHOLOGUE AFUA_5G10070)-RELATED"/>
    <property type="match status" value="1"/>
</dbReference>
<evidence type="ECO:0000256" key="3">
    <source>
        <dbReference type="PIRSR" id="PIRSR000105-1"/>
    </source>
</evidence>
<dbReference type="SUPFAM" id="SSF51735">
    <property type="entry name" value="NAD(P)-binding Rossmann-fold domains"/>
    <property type="match status" value="1"/>
</dbReference>
<feature type="domain" description="3-hydroxyacyl-CoA dehydrogenase C-terminal" evidence="4">
    <location>
        <begin position="191"/>
        <end position="284"/>
    </location>
</feature>
<dbReference type="Gene3D" id="1.10.1040.10">
    <property type="entry name" value="N-(1-d-carboxylethyl)-l-norvaline Dehydrogenase, domain 2"/>
    <property type="match status" value="1"/>
</dbReference>
<dbReference type="InterPro" id="IPR022694">
    <property type="entry name" value="3-OHacyl-CoA_DH"/>
</dbReference>
<dbReference type="GO" id="GO:0016616">
    <property type="term" value="F:oxidoreductase activity, acting on the CH-OH group of donors, NAD or NADP as acceptor"/>
    <property type="evidence" value="ECO:0007669"/>
    <property type="project" value="InterPro"/>
</dbReference>
<protein>
    <submittedName>
        <fullName evidence="6">Uncharacterized protein</fullName>
    </submittedName>
</protein>
<evidence type="ECO:0000259" key="5">
    <source>
        <dbReference type="Pfam" id="PF02737"/>
    </source>
</evidence>
<accession>A0A9P4T6A9</accession>
<dbReference type="Pfam" id="PF00725">
    <property type="entry name" value="3HCDH"/>
    <property type="match status" value="1"/>
</dbReference>
<evidence type="ECO:0000313" key="6">
    <source>
        <dbReference type="EMBL" id="KAF2995069.1"/>
    </source>
</evidence>
<keyword evidence="2" id="KW-0560">Oxidoreductase</keyword>
<reference evidence="6" key="1">
    <citation type="submission" date="2019-04" db="EMBL/GenBank/DDBJ databases">
        <title>Sequencing of skin fungus with MAO and IRED activity.</title>
        <authorList>
            <person name="Marsaioli A.J."/>
            <person name="Bonatto J.M.C."/>
            <person name="Reis Junior O."/>
        </authorList>
    </citation>
    <scope>NUCLEOTIDE SEQUENCE</scope>
    <source>
        <strain evidence="6">30M1</strain>
    </source>
</reference>
<gene>
    <name evidence="6" type="ORF">E8E13_002496</name>
</gene>
<feature type="site" description="Important for catalytic activity" evidence="3">
    <location>
        <position position="145"/>
    </location>
</feature>
<dbReference type="InterPro" id="IPR008927">
    <property type="entry name" value="6-PGluconate_DH-like_C_sf"/>
</dbReference>
<dbReference type="Proteomes" id="UP000801428">
    <property type="component" value="Unassembled WGS sequence"/>
</dbReference>
<dbReference type="GO" id="GO:0006631">
    <property type="term" value="P:fatty acid metabolic process"/>
    <property type="evidence" value="ECO:0007669"/>
    <property type="project" value="InterPro"/>
</dbReference>
<dbReference type="InterPro" id="IPR006176">
    <property type="entry name" value="3-OHacyl-CoA_DH_NAD-bd"/>
</dbReference>
<dbReference type="SUPFAM" id="SSF48179">
    <property type="entry name" value="6-phosphogluconate dehydrogenase C-terminal domain-like"/>
    <property type="match status" value="1"/>
</dbReference>